<evidence type="ECO:0000259" key="22">
    <source>
        <dbReference type="Pfam" id="PF16212"/>
    </source>
</evidence>
<dbReference type="CDD" id="cd02073">
    <property type="entry name" value="P-type_ATPase_APLT_Dnf-like"/>
    <property type="match status" value="1"/>
</dbReference>
<evidence type="ECO:0000256" key="2">
    <source>
        <dbReference type="ARBA" id="ARBA00004127"/>
    </source>
</evidence>
<dbReference type="PRINTS" id="PR00119">
    <property type="entry name" value="CATATPASE"/>
</dbReference>
<dbReference type="Gene3D" id="1.20.1110.10">
    <property type="entry name" value="Calcium-transporting ATPase, transmembrane domain"/>
    <property type="match status" value="1"/>
</dbReference>
<evidence type="ECO:0000256" key="20">
    <source>
        <dbReference type="SAM" id="MobiDB-lite"/>
    </source>
</evidence>
<feature type="compositionally biased region" description="Basic and acidic residues" evidence="20">
    <location>
        <begin position="89"/>
        <end position="98"/>
    </location>
</feature>
<dbReference type="GO" id="GO:0016887">
    <property type="term" value="F:ATP hydrolysis activity"/>
    <property type="evidence" value="ECO:0007669"/>
    <property type="project" value="InterPro"/>
</dbReference>
<dbReference type="GO" id="GO:0045332">
    <property type="term" value="P:phospholipid translocation"/>
    <property type="evidence" value="ECO:0007669"/>
    <property type="project" value="TreeGrafter"/>
</dbReference>
<dbReference type="InterPro" id="IPR036412">
    <property type="entry name" value="HAD-like_sf"/>
</dbReference>
<dbReference type="Pfam" id="PF13246">
    <property type="entry name" value="Cation_ATPase"/>
    <property type="match status" value="1"/>
</dbReference>
<keyword evidence="12 19" id="KW-1133">Transmembrane helix</keyword>
<dbReference type="SUPFAM" id="SSF81660">
    <property type="entry name" value="Metal cation-transporting ATPase, ATP-binding domain N"/>
    <property type="match status" value="1"/>
</dbReference>
<feature type="binding site" evidence="18">
    <location>
        <position position="458"/>
    </location>
    <ligand>
        <name>Mg(2+)</name>
        <dbReference type="ChEBI" id="CHEBI:18420"/>
    </ligand>
</feature>
<dbReference type="InterPro" id="IPR023298">
    <property type="entry name" value="ATPase_P-typ_TM_dom_sf"/>
</dbReference>
<dbReference type="InterPro" id="IPR008250">
    <property type="entry name" value="ATPase_P-typ_transduc_dom_A_sf"/>
</dbReference>
<dbReference type="Gene3D" id="3.40.50.1000">
    <property type="entry name" value="HAD superfamily/HAD-like"/>
    <property type="match status" value="2"/>
</dbReference>
<feature type="binding site" evidence="18">
    <location>
        <position position="460"/>
    </location>
    <ligand>
        <name>Mg(2+)</name>
        <dbReference type="ChEBI" id="CHEBI:18420"/>
    </ligand>
</feature>
<keyword evidence="5 19" id="KW-0812">Transmembrane</keyword>
<dbReference type="GO" id="GO:0005789">
    <property type="term" value="C:endoplasmic reticulum membrane"/>
    <property type="evidence" value="ECO:0007669"/>
    <property type="project" value="UniProtKB-SubCell"/>
</dbReference>
<dbReference type="SFLD" id="SFLDS00003">
    <property type="entry name" value="Haloacid_Dehalogenase"/>
    <property type="match status" value="1"/>
</dbReference>
<evidence type="ECO:0000256" key="7">
    <source>
        <dbReference type="ARBA" id="ARBA00022741"/>
    </source>
</evidence>
<name>A0A8S1GPN0_9PELO</name>
<evidence type="ECO:0000256" key="14">
    <source>
        <dbReference type="ARBA" id="ARBA00034036"/>
    </source>
</evidence>
<keyword evidence="8" id="KW-0256">Endoplasmic reticulum</keyword>
<feature type="binding site" evidence="17">
    <location>
        <position position="1042"/>
    </location>
    <ligand>
        <name>ATP</name>
        <dbReference type="ChEBI" id="CHEBI:30616"/>
    </ligand>
</feature>
<feature type="transmembrane region" description="Helical" evidence="19">
    <location>
        <begin position="1286"/>
        <end position="1311"/>
    </location>
</feature>
<dbReference type="SFLD" id="SFLDG00002">
    <property type="entry name" value="C1.7:_P-type_atpase_like"/>
    <property type="match status" value="1"/>
</dbReference>
<evidence type="ECO:0000256" key="9">
    <source>
        <dbReference type="ARBA" id="ARBA00022840"/>
    </source>
</evidence>
<keyword evidence="13 19" id="KW-0472">Membrane</keyword>
<dbReference type="SFLD" id="SFLDF00027">
    <property type="entry name" value="p-type_atpase"/>
    <property type="match status" value="1"/>
</dbReference>
<evidence type="ECO:0000256" key="12">
    <source>
        <dbReference type="ARBA" id="ARBA00022989"/>
    </source>
</evidence>
<feature type="binding site" evidence="18">
    <location>
        <position position="1039"/>
    </location>
    <ligand>
        <name>Mg(2+)</name>
        <dbReference type="ChEBI" id="CHEBI:18420"/>
    </ligand>
</feature>
<keyword evidence="11 19" id="KW-1278">Translocase</keyword>
<feature type="binding site" evidence="17">
    <location>
        <position position="1043"/>
    </location>
    <ligand>
        <name>ATP</name>
        <dbReference type="ChEBI" id="CHEBI:30616"/>
    </ligand>
</feature>
<dbReference type="InterPro" id="IPR018303">
    <property type="entry name" value="ATPase_P-typ_P_site"/>
</dbReference>
<dbReference type="NCBIfam" id="TIGR01652">
    <property type="entry name" value="ATPase-Plipid"/>
    <property type="match status" value="1"/>
</dbReference>
<feature type="binding site" evidence="17">
    <location>
        <position position="460"/>
    </location>
    <ligand>
        <name>ATP</name>
        <dbReference type="ChEBI" id="CHEBI:30616"/>
    </ligand>
</feature>
<dbReference type="EC" id="7.6.2.1" evidence="19"/>
<protein>
    <recommendedName>
        <fullName evidence="19">Phospholipid-transporting ATPase</fullName>
        <ecNumber evidence="19">7.6.2.1</ecNumber>
    </recommendedName>
</protein>
<feature type="binding site" evidence="18">
    <location>
        <position position="1043"/>
    </location>
    <ligand>
        <name>Mg(2+)</name>
        <dbReference type="ChEBI" id="CHEBI:18420"/>
    </ligand>
</feature>
<evidence type="ECO:0000256" key="15">
    <source>
        <dbReference type="ARBA" id="ARBA00050913"/>
    </source>
</evidence>
<dbReference type="InterPro" id="IPR032630">
    <property type="entry name" value="P_typ_ATPase_c"/>
</dbReference>
<feature type="domain" description="P-type ATPase C-terminal" evidence="22">
    <location>
        <begin position="1065"/>
        <end position="1313"/>
    </location>
</feature>
<feature type="transmembrane region" description="Helical" evidence="19">
    <location>
        <begin position="1097"/>
        <end position="1117"/>
    </location>
</feature>
<evidence type="ECO:0000256" key="5">
    <source>
        <dbReference type="ARBA" id="ARBA00022692"/>
    </source>
</evidence>
<evidence type="ECO:0000256" key="11">
    <source>
        <dbReference type="ARBA" id="ARBA00022967"/>
    </source>
</evidence>
<feature type="binding site" evidence="17">
    <location>
        <position position="919"/>
    </location>
    <ligand>
        <name>ATP</name>
        <dbReference type="ChEBI" id="CHEBI:30616"/>
    </ligand>
</feature>
<dbReference type="PANTHER" id="PTHR24092">
    <property type="entry name" value="PROBABLE PHOSPHOLIPID-TRANSPORTING ATPASE"/>
    <property type="match status" value="1"/>
</dbReference>
<dbReference type="FunFam" id="2.70.150.10:FF:000054">
    <property type="entry name" value="Phospholipid-transporting ATPase"/>
    <property type="match status" value="1"/>
</dbReference>
<evidence type="ECO:0000256" key="13">
    <source>
        <dbReference type="ARBA" id="ARBA00023136"/>
    </source>
</evidence>
<dbReference type="OrthoDB" id="377733at2759"/>
<sequence>MGKTEPDNSVASTSTTFDDTKGHHRRTSSLWVPPSRSIFSSPTQVIREKAENGERILKTHPVTRWLFRNRPVLPQQRIVVPNNQPEPPPRYEHPNRKYNDNRISTTKYSILTFIPRNLFEQMHRAANLYFIFIVVLNMIIGAFGKYISMMPISFVLGITAIKDAFENILVGDFVHLSHDEIIPADMLLLRSSDPNGVCYVETSNLDGESNLKQRQAIRAMGKYHNANVPQDFCPDDFKYRVACELPTTDVYKFEGRLEAVEGGPPIAREFTILAKENVLLRGCVVRNTDFVEGIVLYAGPDTKAMLNNGGPRYKRSTLEKLTNIDIIWCVVILLALCITAAILTGVFLRGFDDPYAVPFLTYFQDFVKDPINKPNKTTSEYSYRPSFESWWNFWSYVIVLQVLIPISLYVSIEFIKLGQVWLMSQDKDMYYDKVDKRLQCRALNITEELGQIQYVMSDKTGTLTENQMVFRRCSVAGRDYGGRPVSDVGSSLALVASNLAKDDEKSKSRRQMAALAAAAATASTGRPRPSRDPALETQLSAKVRDANFDDPVFAFFLTMAICNTVVVNAKPHEDLMDPDGDIINSRFDFDDSDESSSGSNNSSAQHLEEVEEEESSSSASSPTNSPVEGEERPQKKADDGFEDIELIQFPEEKKASDDEVEKDEEPEPKKDKEFKGLQSILHRPSILSLGPLVKLKGIKSPFRRSVDKRHSTSSVAPPPIHSFYDSESPDELALVEAAREYGVRLLKRRFDEVIIYLRHSTQSMKFKVLHTLPFDADRKRMSVVVRECTGKRRVMLLTKGADASILPVLSQEFCSSGEGEEIIFQSQEHLSKYAKEGLRTLCLSRKIWSEEEYQAWRTQHEEAELDPHHSENLLQDSTMKAEMNLELLGVTAIEDRLQDGVPECIHSLREAGIRVWVLTGDKVETAVNIAYSSRLFSPSMDLLNIGANGVRGVSDLIDEHLKRIARAREVTDYAGDSFGLVLNAATMNYCTDPHNIDRFVSLLRQCRSVLCCRATPLQKAELVSLAKHRLHGKVLAIGDGANDVSMIQGADVGVGLSGQEGMQAVMASDFAMARFRFLAKLLLVHGHWCYYRLAQTILYFFYKNAMLVFVIFWYQIFNGFSAQVPIDPVYLMVYNLIFTSVPPLLFGCTDQDASSEILLEYPRLYEQGRLGKRYRWYSFWMNMVDSLYQSAVVYWICHFAYAGTDCDMWMFGNLLITQLMLVNTAHLALLVQYWTWPMFWSMALSVVSFFLCALLYNGFVTPNWTWTNVKDPPVLIAEKALSDCRFWVSLLLSVVLSLVPRFVLTSMVNTLTPSTILRRRIAAKQAEKKRASGMTSCLVNCVLTPVRCGRVVCCCGSQNHRISDQTIHVP</sequence>
<dbReference type="SUPFAM" id="SSF81665">
    <property type="entry name" value="Calcium ATPase, transmembrane domain M"/>
    <property type="match status" value="1"/>
</dbReference>
<feature type="region of interest" description="Disordered" evidence="20">
    <location>
        <begin position="1"/>
        <end position="35"/>
    </location>
</feature>
<dbReference type="GO" id="GO:0005524">
    <property type="term" value="F:ATP binding"/>
    <property type="evidence" value="ECO:0007669"/>
    <property type="project" value="UniProtKB-UniRule"/>
</dbReference>
<feature type="binding site" evidence="17">
    <location>
        <position position="1019"/>
    </location>
    <ligand>
        <name>ATP</name>
        <dbReference type="ChEBI" id="CHEBI:30616"/>
    </ligand>
</feature>
<feature type="region of interest" description="Disordered" evidence="20">
    <location>
        <begin position="77"/>
        <end position="98"/>
    </location>
</feature>
<dbReference type="Gene3D" id="3.40.1110.10">
    <property type="entry name" value="Calcium-transporting ATPase, cytoplasmic domain N"/>
    <property type="match status" value="2"/>
</dbReference>
<evidence type="ECO:0000256" key="8">
    <source>
        <dbReference type="ARBA" id="ARBA00022824"/>
    </source>
</evidence>
<feature type="domain" description="P-type ATPase N-terminal" evidence="21">
    <location>
        <begin position="93"/>
        <end position="146"/>
    </location>
</feature>
<proteinExistence type="inferred from homology"/>
<dbReference type="GO" id="GO:0140326">
    <property type="term" value="F:ATPase-coupled intramembrane lipid transporter activity"/>
    <property type="evidence" value="ECO:0007669"/>
    <property type="project" value="UniProtKB-EC"/>
</dbReference>
<evidence type="ECO:0000256" key="1">
    <source>
        <dbReference type="ARBA" id="ARBA00001946"/>
    </source>
</evidence>
<dbReference type="InterPro" id="IPR044492">
    <property type="entry name" value="P_typ_ATPase_HD_dom"/>
</dbReference>
<dbReference type="Pfam" id="PF16212">
    <property type="entry name" value="PhoLip_ATPase_C"/>
    <property type="match status" value="1"/>
</dbReference>
<feature type="compositionally biased region" description="Polar residues" evidence="20">
    <location>
        <begin position="7"/>
        <end position="17"/>
    </location>
</feature>
<feature type="binding site" evidence="17">
    <location>
        <position position="458"/>
    </location>
    <ligand>
        <name>ATP</name>
        <dbReference type="ChEBI" id="CHEBI:30616"/>
    </ligand>
</feature>
<feature type="binding site" evidence="17">
    <location>
        <position position="1013"/>
    </location>
    <ligand>
        <name>ATP</name>
        <dbReference type="ChEBI" id="CHEBI:30616"/>
    </ligand>
</feature>
<feature type="active site" description="4-aspartylphosphate intermediate" evidence="16">
    <location>
        <position position="458"/>
    </location>
</feature>
<evidence type="ECO:0000313" key="23">
    <source>
        <dbReference type="EMBL" id="CAD6185637.1"/>
    </source>
</evidence>
<dbReference type="InterPro" id="IPR023214">
    <property type="entry name" value="HAD_sf"/>
</dbReference>
<dbReference type="InterPro" id="IPR006539">
    <property type="entry name" value="P-type_ATPase_IV"/>
</dbReference>
<dbReference type="InterPro" id="IPR032631">
    <property type="entry name" value="P-type_ATPase_N"/>
</dbReference>
<keyword evidence="10 18" id="KW-0460">Magnesium</keyword>
<feature type="binding site" evidence="17">
    <location>
        <position position="921"/>
    </location>
    <ligand>
        <name>ATP</name>
        <dbReference type="ChEBI" id="CHEBI:30616"/>
    </ligand>
</feature>
<accession>A0A8S1GPN0</accession>
<feature type="transmembrane region" description="Helical" evidence="19">
    <location>
        <begin position="324"/>
        <end position="348"/>
    </location>
</feature>
<dbReference type="NCBIfam" id="TIGR01494">
    <property type="entry name" value="ATPase_P-type"/>
    <property type="match status" value="1"/>
</dbReference>
<dbReference type="Pfam" id="PF16209">
    <property type="entry name" value="PhoLip_ATPase_N"/>
    <property type="match status" value="1"/>
</dbReference>
<feature type="transmembrane region" description="Helical" evidence="19">
    <location>
        <begin position="393"/>
        <end position="415"/>
    </location>
</feature>
<keyword evidence="6 18" id="KW-0479">Metal-binding</keyword>
<evidence type="ECO:0000256" key="16">
    <source>
        <dbReference type="PIRSR" id="PIRSR606539-1"/>
    </source>
</evidence>
<dbReference type="EMBL" id="CAJGYM010000003">
    <property type="protein sequence ID" value="CAD6185637.1"/>
    <property type="molecule type" value="Genomic_DNA"/>
</dbReference>
<evidence type="ECO:0000256" key="6">
    <source>
        <dbReference type="ARBA" id="ARBA00022723"/>
    </source>
</evidence>
<dbReference type="PANTHER" id="PTHR24092:SF218">
    <property type="entry name" value="PHOSPHOLIPID-TRANSPORTING ATPASE"/>
    <property type="match status" value="1"/>
</dbReference>
<dbReference type="GO" id="GO:0005886">
    <property type="term" value="C:plasma membrane"/>
    <property type="evidence" value="ECO:0007669"/>
    <property type="project" value="TreeGrafter"/>
</dbReference>
<feature type="transmembrane region" description="Helical" evidence="19">
    <location>
        <begin position="1129"/>
        <end position="1148"/>
    </location>
</feature>
<keyword evidence="24" id="KW-1185">Reference proteome</keyword>
<dbReference type="FunFam" id="3.40.50.1000:FF:000279">
    <property type="entry name" value="Phospholipid-transporting ATPase"/>
    <property type="match status" value="1"/>
</dbReference>
<keyword evidence="9 17" id="KW-0067">ATP-binding</keyword>
<dbReference type="InterPro" id="IPR023299">
    <property type="entry name" value="ATPase_P-typ_cyto_dom_N"/>
</dbReference>
<feature type="binding site" evidence="17">
    <location>
        <position position="920"/>
    </location>
    <ligand>
        <name>ATP</name>
        <dbReference type="ChEBI" id="CHEBI:30616"/>
    </ligand>
</feature>
<feature type="region of interest" description="Disordered" evidence="20">
    <location>
        <begin position="572"/>
        <end position="676"/>
    </location>
</feature>
<evidence type="ECO:0000256" key="17">
    <source>
        <dbReference type="PIRSR" id="PIRSR606539-2"/>
    </source>
</evidence>
<dbReference type="SUPFAM" id="SSF56784">
    <property type="entry name" value="HAD-like"/>
    <property type="match status" value="1"/>
</dbReference>
<feature type="transmembrane region" description="Helical" evidence="19">
    <location>
        <begin position="1238"/>
        <end position="1259"/>
    </location>
</feature>
<organism evidence="23 24">
    <name type="scientific">Caenorhabditis auriculariae</name>
    <dbReference type="NCBI Taxonomy" id="2777116"/>
    <lineage>
        <taxon>Eukaryota</taxon>
        <taxon>Metazoa</taxon>
        <taxon>Ecdysozoa</taxon>
        <taxon>Nematoda</taxon>
        <taxon>Chromadorea</taxon>
        <taxon>Rhabditida</taxon>
        <taxon>Rhabditina</taxon>
        <taxon>Rhabditomorpha</taxon>
        <taxon>Rhabditoidea</taxon>
        <taxon>Rhabditidae</taxon>
        <taxon>Peloderinae</taxon>
        <taxon>Caenorhabditis</taxon>
    </lineage>
</organism>
<feature type="binding site" evidence="17">
    <location>
        <position position="799"/>
    </location>
    <ligand>
        <name>ATP</name>
        <dbReference type="ChEBI" id="CHEBI:30616"/>
    </ligand>
</feature>
<evidence type="ECO:0000256" key="10">
    <source>
        <dbReference type="ARBA" id="ARBA00022842"/>
    </source>
</evidence>
<feature type="binding site" evidence="17">
    <location>
        <position position="731"/>
    </location>
    <ligand>
        <name>ATP</name>
        <dbReference type="ChEBI" id="CHEBI:30616"/>
    </ligand>
</feature>
<evidence type="ECO:0000256" key="4">
    <source>
        <dbReference type="ARBA" id="ARBA00008109"/>
    </source>
</evidence>
<comment type="catalytic activity">
    <reaction evidence="14 19">
        <text>ATP + H2O + phospholipidSide 1 = ADP + phosphate + phospholipidSide 2.</text>
        <dbReference type="EC" id="7.6.2.1"/>
    </reaction>
</comment>
<comment type="catalytic activity">
    <reaction evidence="15">
        <text>a beta-D-glucosyl-(1&lt;-&gt;1')-N-acylsphing-4-enine(out) + ATP + H2O = a beta-D-glucosyl-(1&lt;-&gt;1')-N-acylsphing-4-enine(in) + ADP + phosphate + H(+)</text>
        <dbReference type="Rhea" id="RHEA:66036"/>
        <dbReference type="ChEBI" id="CHEBI:15377"/>
        <dbReference type="ChEBI" id="CHEBI:15378"/>
        <dbReference type="ChEBI" id="CHEBI:22801"/>
        <dbReference type="ChEBI" id="CHEBI:30616"/>
        <dbReference type="ChEBI" id="CHEBI:43474"/>
        <dbReference type="ChEBI" id="CHEBI:456216"/>
    </reaction>
    <physiologicalReaction direction="left-to-right" evidence="15">
        <dbReference type="Rhea" id="RHEA:66037"/>
    </physiologicalReaction>
</comment>
<feature type="compositionally biased region" description="Basic and acidic residues" evidence="20">
    <location>
        <begin position="629"/>
        <end position="639"/>
    </location>
</feature>
<evidence type="ECO:0000256" key="19">
    <source>
        <dbReference type="RuleBase" id="RU362033"/>
    </source>
</evidence>
<feature type="binding site" evidence="17">
    <location>
        <position position="774"/>
    </location>
    <ligand>
        <name>ATP</name>
        <dbReference type="ChEBI" id="CHEBI:30616"/>
    </ligand>
</feature>
<comment type="similarity">
    <text evidence="4 19">Belongs to the cation transport ATPase (P-type) (TC 3.A.3) family. Type IV subfamily.</text>
</comment>
<dbReference type="InterPro" id="IPR001757">
    <property type="entry name" value="P_typ_ATPase"/>
</dbReference>
<comment type="caution">
    <text evidence="23">The sequence shown here is derived from an EMBL/GenBank/DDBJ whole genome shotgun (WGS) entry which is preliminary data.</text>
</comment>
<feature type="binding site" evidence="17">
    <location>
        <position position="459"/>
    </location>
    <ligand>
        <name>ATP</name>
        <dbReference type="ChEBI" id="CHEBI:30616"/>
    </ligand>
</feature>
<feature type="transmembrane region" description="Helical" evidence="19">
    <location>
        <begin position="1179"/>
        <end position="1202"/>
    </location>
</feature>
<comment type="subcellular location">
    <subcellularLocation>
        <location evidence="2">Endomembrane system</location>
        <topology evidence="2">Multi-pass membrane protein</topology>
    </subcellularLocation>
    <subcellularLocation>
        <location evidence="3">Endoplasmic reticulum membrane</location>
    </subcellularLocation>
    <subcellularLocation>
        <location evidence="19">Membrane</location>
        <topology evidence="19">Multi-pass membrane protein</topology>
    </subcellularLocation>
</comment>
<dbReference type="GO" id="GO:0000287">
    <property type="term" value="F:magnesium ion binding"/>
    <property type="evidence" value="ECO:0007669"/>
    <property type="project" value="UniProtKB-UniRule"/>
</dbReference>
<comment type="cofactor">
    <cofactor evidence="1 18">
        <name>Mg(2+)</name>
        <dbReference type="ChEBI" id="CHEBI:18420"/>
    </cofactor>
</comment>
<dbReference type="Gene3D" id="2.70.150.10">
    <property type="entry name" value="Calcium-transporting ATPase, cytoplasmic transduction domain A"/>
    <property type="match status" value="1"/>
</dbReference>
<feature type="transmembrane region" description="Helical" evidence="19">
    <location>
        <begin position="1208"/>
        <end position="1231"/>
    </location>
</feature>
<gene>
    <name evidence="23" type="ORF">CAUJ_LOCUS1556</name>
</gene>
<dbReference type="SUPFAM" id="SSF81653">
    <property type="entry name" value="Calcium ATPase, transduction domain A"/>
    <property type="match status" value="1"/>
</dbReference>
<evidence type="ECO:0000259" key="21">
    <source>
        <dbReference type="Pfam" id="PF16209"/>
    </source>
</evidence>
<evidence type="ECO:0000256" key="18">
    <source>
        <dbReference type="PIRSR" id="PIRSR606539-3"/>
    </source>
</evidence>
<keyword evidence="7 17" id="KW-0547">Nucleotide-binding</keyword>
<dbReference type="Proteomes" id="UP000835052">
    <property type="component" value="Unassembled WGS sequence"/>
</dbReference>
<feature type="binding site" evidence="17">
    <location>
        <position position="839"/>
    </location>
    <ligand>
        <name>ATP</name>
        <dbReference type="ChEBI" id="CHEBI:30616"/>
    </ligand>
</feature>
<evidence type="ECO:0000313" key="24">
    <source>
        <dbReference type="Proteomes" id="UP000835052"/>
    </source>
</evidence>
<evidence type="ECO:0000256" key="3">
    <source>
        <dbReference type="ARBA" id="ARBA00004586"/>
    </source>
</evidence>
<dbReference type="FunFam" id="3.40.1110.10:FF:000009">
    <property type="entry name" value="Phospholipid-transporting ATPase"/>
    <property type="match status" value="1"/>
</dbReference>
<reference evidence="23" key="1">
    <citation type="submission" date="2020-10" db="EMBL/GenBank/DDBJ databases">
        <authorList>
            <person name="Kikuchi T."/>
        </authorList>
    </citation>
    <scope>NUCLEOTIDE SEQUENCE</scope>
    <source>
        <strain evidence="23">NKZ352</strain>
    </source>
</reference>
<dbReference type="PROSITE" id="PS00154">
    <property type="entry name" value="ATPASE_E1_E2"/>
    <property type="match status" value="1"/>
</dbReference>
<feature type="transmembrane region" description="Helical" evidence="19">
    <location>
        <begin position="128"/>
        <end position="147"/>
    </location>
</feature>